<dbReference type="GO" id="GO:0008654">
    <property type="term" value="P:phospholipid biosynthetic process"/>
    <property type="evidence" value="ECO:0007669"/>
    <property type="project" value="UniProtKB-KW"/>
</dbReference>
<keyword evidence="4" id="KW-0808">Transferase</keyword>
<gene>
    <name evidence="14" type="ORF">ANE_LOCUS7660</name>
</gene>
<dbReference type="InterPro" id="IPR056462">
    <property type="entry name" value="HAD_RAM2/GPAT1-8"/>
</dbReference>
<evidence type="ECO:0000256" key="9">
    <source>
        <dbReference type="ARBA" id="ARBA00023209"/>
    </source>
</evidence>
<comment type="caution">
    <text evidence="14">The sequence shown here is derived from an EMBL/GenBank/DDBJ whole genome shotgun (WGS) entry which is preliminary data.</text>
</comment>
<feature type="transmembrane region" description="Helical" evidence="12">
    <location>
        <begin position="41"/>
        <end position="60"/>
    </location>
</feature>
<evidence type="ECO:0000259" key="13">
    <source>
        <dbReference type="Pfam" id="PF23270"/>
    </source>
</evidence>
<reference evidence="14" key="1">
    <citation type="submission" date="2019-07" db="EMBL/GenBank/DDBJ databases">
        <authorList>
            <person name="Dittberner H."/>
        </authorList>
    </citation>
    <scope>NUCLEOTIDE SEQUENCE [LARGE SCALE GENOMIC DNA]</scope>
</reference>
<keyword evidence="6 12" id="KW-1133">Transmembrane helix</keyword>
<evidence type="ECO:0000313" key="14">
    <source>
        <dbReference type="EMBL" id="VVA97215.1"/>
    </source>
</evidence>
<accession>A0A565B8S1</accession>
<proteinExistence type="inferred from homology"/>
<evidence type="ECO:0000256" key="7">
    <source>
        <dbReference type="ARBA" id="ARBA00023098"/>
    </source>
</evidence>
<dbReference type="GO" id="GO:0016791">
    <property type="term" value="F:phosphatase activity"/>
    <property type="evidence" value="ECO:0007669"/>
    <property type="project" value="TreeGrafter"/>
</dbReference>
<evidence type="ECO:0000256" key="5">
    <source>
        <dbReference type="ARBA" id="ARBA00022692"/>
    </source>
</evidence>
<keyword evidence="7" id="KW-0443">Lipid metabolism</keyword>
<organism evidence="14 15">
    <name type="scientific">Arabis nemorensis</name>
    <dbReference type="NCBI Taxonomy" id="586526"/>
    <lineage>
        <taxon>Eukaryota</taxon>
        <taxon>Viridiplantae</taxon>
        <taxon>Streptophyta</taxon>
        <taxon>Embryophyta</taxon>
        <taxon>Tracheophyta</taxon>
        <taxon>Spermatophyta</taxon>
        <taxon>Magnoliopsida</taxon>
        <taxon>eudicotyledons</taxon>
        <taxon>Gunneridae</taxon>
        <taxon>Pentapetalae</taxon>
        <taxon>rosids</taxon>
        <taxon>malvids</taxon>
        <taxon>Brassicales</taxon>
        <taxon>Brassicaceae</taxon>
        <taxon>Arabideae</taxon>
        <taxon>Arabis</taxon>
    </lineage>
</organism>
<keyword evidence="8 12" id="KW-0472">Membrane</keyword>
<evidence type="ECO:0000256" key="2">
    <source>
        <dbReference type="ARBA" id="ARBA00007937"/>
    </source>
</evidence>
<evidence type="ECO:0000256" key="3">
    <source>
        <dbReference type="ARBA" id="ARBA00022516"/>
    </source>
</evidence>
<dbReference type="GO" id="GO:0016020">
    <property type="term" value="C:membrane"/>
    <property type="evidence" value="ECO:0007669"/>
    <property type="project" value="UniProtKB-SubCell"/>
</dbReference>
<keyword evidence="10" id="KW-1208">Phospholipid metabolism</keyword>
<dbReference type="PANTHER" id="PTHR15486">
    <property type="entry name" value="ANCIENT UBIQUITOUS PROTEIN"/>
    <property type="match status" value="1"/>
</dbReference>
<evidence type="ECO:0000256" key="11">
    <source>
        <dbReference type="ARBA" id="ARBA00023315"/>
    </source>
</evidence>
<feature type="domain" description="Glycerol-3-phosphate acyltransferase RAM2/GPAT1-8 HAD-like" evidence="13">
    <location>
        <begin position="13"/>
        <end position="86"/>
    </location>
</feature>
<dbReference type="PANTHER" id="PTHR15486:SF80">
    <property type="entry name" value="GLYCEROL-3-PHOSPHATE ACYLTRANSFERASE 5-RELATED"/>
    <property type="match status" value="1"/>
</dbReference>
<keyword evidence="9" id="KW-0594">Phospholipid biosynthesis</keyword>
<name>A0A565B8S1_9BRAS</name>
<keyword evidence="3" id="KW-0444">Lipid biosynthesis</keyword>
<evidence type="ECO:0000256" key="10">
    <source>
        <dbReference type="ARBA" id="ARBA00023264"/>
    </source>
</evidence>
<comment type="subcellular location">
    <subcellularLocation>
        <location evidence="1">Membrane</location>
    </subcellularLocation>
</comment>
<sequence length="97" mass="10871">MTMESPTTSPHLVVSEFEGAIPKNEDSFSYFMLVASEASCIIRFTILLFLWPVIALLDVFGYKNASLKLMIFIATAGVHESEIELVEPFCQSSTWMT</sequence>
<evidence type="ECO:0000256" key="12">
    <source>
        <dbReference type="SAM" id="Phobius"/>
    </source>
</evidence>
<keyword evidence="15" id="KW-1185">Reference proteome</keyword>
<evidence type="ECO:0000256" key="8">
    <source>
        <dbReference type="ARBA" id="ARBA00023136"/>
    </source>
</evidence>
<keyword evidence="11" id="KW-0012">Acyltransferase</keyword>
<evidence type="ECO:0000313" key="15">
    <source>
        <dbReference type="Proteomes" id="UP000489600"/>
    </source>
</evidence>
<dbReference type="OrthoDB" id="1112059at2759"/>
<dbReference type="Proteomes" id="UP000489600">
    <property type="component" value="Unassembled WGS sequence"/>
</dbReference>
<keyword evidence="5 12" id="KW-0812">Transmembrane</keyword>
<evidence type="ECO:0000256" key="4">
    <source>
        <dbReference type="ARBA" id="ARBA00022679"/>
    </source>
</evidence>
<evidence type="ECO:0000256" key="6">
    <source>
        <dbReference type="ARBA" id="ARBA00022989"/>
    </source>
</evidence>
<dbReference type="EMBL" id="CABITT030000003">
    <property type="protein sequence ID" value="VVA97215.1"/>
    <property type="molecule type" value="Genomic_DNA"/>
</dbReference>
<dbReference type="GO" id="GO:0010143">
    <property type="term" value="P:cutin biosynthetic process"/>
    <property type="evidence" value="ECO:0007669"/>
    <property type="project" value="TreeGrafter"/>
</dbReference>
<dbReference type="GO" id="GO:0090447">
    <property type="term" value="F:glycerol-3-phosphate 2-O-acyltransferase activity"/>
    <property type="evidence" value="ECO:0007669"/>
    <property type="project" value="TreeGrafter"/>
</dbReference>
<evidence type="ECO:0000256" key="1">
    <source>
        <dbReference type="ARBA" id="ARBA00004370"/>
    </source>
</evidence>
<comment type="similarity">
    <text evidence="2">Belongs to the GPAT/DAPAT family.</text>
</comment>
<dbReference type="AlphaFoldDB" id="A0A565B8S1"/>
<protein>
    <recommendedName>
        <fullName evidence="13">Glycerol-3-phosphate acyltransferase RAM2/GPAT1-8 HAD-like domain-containing protein</fullName>
    </recommendedName>
</protein>
<dbReference type="Pfam" id="PF23270">
    <property type="entry name" value="HAD_RAM2_N"/>
    <property type="match status" value="1"/>
</dbReference>